<evidence type="ECO:0000256" key="3">
    <source>
        <dbReference type="ARBA" id="ARBA00023002"/>
    </source>
</evidence>
<dbReference type="Gene3D" id="3.20.20.30">
    <property type="entry name" value="Luciferase-like domain"/>
    <property type="match status" value="1"/>
</dbReference>
<dbReference type="KEGG" id="sbh:SBI_00943"/>
<keyword evidence="3" id="KW-0560">Oxidoreductase</keyword>
<reference evidence="6 7" key="1">
    <citation type="journal article" date="2010" name="J. Bacteriol.">
        <title>Genome sequence of the milbemycin-producing bacterium Streptomyces bingchenggensis.</title>
        <authorList>
            <person name="Wang X.J."/>
            <person name="Yan Y.J."/>
            <person name="Zhang B."/>
            <person name="An J."/>
            <person name="Wang J.J."/>
            <person name="Tian J."/>
            <person name="Jiang L."/>
            <person name="Chen Y.H."/>
            <person name="Huang S.X."/>
            <person name="Yin M."/>
            <person name="Zhang J."/>
            <person name="Gao A.L."/>
            <person name="Liu C.X."/>
            <person name="Zhu Z.X."/>
            <person name="Xiang W.S."/>
        </authorList>
    </citation>
    <scope>NUCLEOTIDE SEQUENCE [LARGE SCALE GENOMIC DNA]</scope>
    <source>
        <strain evidence="6 7">BCW-1</strain>
    </source>
</reference>
<evidence type="ECO:0000313" key="7">
    <source>
        <dbReference type="Proteomes" id="UP000000377"/>
    </source>
</evidence>
<dbReference type="Proteomes" id="UP000000377">
    <property type="component" value="Chromosome"/>
</dbReference>
<keyword evidence="2" id="KW-0285">Flavoprotein</keyword>
<protein>
    <submittedName>
        <fullName evidence="6">Putative monooxygenase, mmyo</fullName>
    </submittedName>
</protein>
<dbReference type="PANTHER" id="PTHR30137">
    <property type="entry name" value="LUCIFERASE-LIKE MONOOXYGENASE"/>
    <property type="match status" value="1"/>
</dbReference>
<gene>
    <name evidence="6" type="ordered locus">SBI_00943</name>
</gene>
<dbReference type="AlphaFoldDB" id="D7C676"/>
<evidence type="ECO:0000256" key="4">
    <source>
        <dbReference type="ARBA" id="ARBA00023033"/>
    </source>
</evidence>
<evidence type="ECO:0000256" key="1">
    <source>
        <dbReference type="ARBA" id="ARBA00010426"/>
    </source>
</evidence>
<dbReference type="STRING" id="749414.SBI_00943"/>
<dbReference type="PANTHER" id="PTHR30137:SF16">
    <property type="entry name" value="BLL0895 PROTEIN"/>
    <property type="match status" value="1"/>
</dbReference>
<dbReference type="HOGENOM" id="CLU_027853_3_3_11"/>
<dbReference type="InterPro" id="IPR050766">
    <property type="entry name" value="Bact_Lucif_Oxidored"/>
</dbReference>
<evidence type="ECO:0000313" key="6">
    <source>
        <dbReference type="EMBL" id="ADI04064.1"/>
    </source>
</evidence>
<dbReference type="GO" id="GO:0005829">
    <property type="term" value="C:cytosol"/>
    <property type="evidence" value="ECO:0007669"/>
    <property type="project" value="TreeGrafter"/>
</dbReference>
<dbReference type="InterPro" id="IPR036661">
    <property type="entry name" value="Luciferase-like_sf"/>
</dbReference>
<accession>D7C676</accession>
<dbReference type="RefSeq" id="WP_014173543.1">
    <property type="nucleotide sequence ID" value="NC_016582.1"/>
</dbReference>
<organism evidence="6 7">
    <name type="scientific">Streptomyces bingchenggensis (strain BCW-1)</name>
    <dbReference type="NCBI Taxonomy" id="749414"/>
    <lineage>
        <taxon>Bacteria</taxon>
        <taxon>Bacillati</taxon>
        <taxon>Actinomycetota</taxon>
        <taxon>Actinomycetes</taxon>
        <taxon>Kitasatosporales</taxon>
        <taxon>Streptomycetaceae</taxon>
        <taxon>Streptomyces</taxon>
    </lineage>
</organism>
<dbReference type="EMBL" id="CP002047">
    <property type="protein sequence ID" value="ADI04064.1"/>
    <property type="molecule type" value="Genomic_DNA"/>
</dbReference>
<dbReference type="PATRIC" id="fig|749414.3.peg.965"/>
<feature type="domain" description="Luciferase-like" evidence="5">
    <location>
        <begin position="5"/>
        <end position="316"/>
    </location>
</feature>
<evidence type="ECO:0000259" key="5">
    <source>
        <dbReference type="Pfam" id="PF00296"/>
    </source>
</evidence>
<name>D7C676_STRBB</name>
<dbReference type="SUPFAM" id="SSF51679">
    <property type="entry name" value="Bacterial luciferase-like"/>
    <property type="match status" value="1"/>
</dbReference>
<dbReference type="InterPro" id="IPR011251">
    <property type="entry name" value="Luciferase-like_dom"/>
</dbReference>
<dbReference type="Pfam" id="PF00296">
    <property type="entry name" value="Bac_luciferase"/>
    <property type="match status" value="1"/>
</dbReference>
<comment type="similarity">
    <text evidence="1">Belongs to the bacterial luciferase oxidoreductase family.</text>
</comment>
<keyword evidence="7" id="KW-1185">Reference proteome</keyword>
<proteinExistence type="inferred from homology"/>
<dbReference type="GO" id="GO:0016705">
    <property type="term" value="F:oxidoreductase activity, acting on paired donors, with incorporation or reduction of molecular oxygen"/>
    <property type="evidence" value="ECO:0007669"/>
    <property type="project" value="InterPro"/>
</dbReference>
<keyword evidence="4 6" id="KW-0503">Monooxygenase</keyword>
<evidence type="ECO:0000256" key="2">
    <source>
        <dbReference type="ARBA" id="ARBA00022630"/>
    </source>
</evidence>
<sequence length="393" mass="43307">MNDFMRFGLFMSPLHPIGEDPNLLMRRDLGYAELADELNYDELWVGEHHSNGWATIGSPEIFLAAAAERTRRIKLATGVMALPYHHPYMAAARAAQLDHLTRGRFILGVGAGSLASDMHMLCVDPAEARRRTQESLETIVELLRGETVTRETDWFRLQDARIQHRSFEPGGFEITVSSASSPFGMRLAGRLGVNAMSHAAPPWGMVRAGHSLGMEKLAEQWGHLEAAAAEAGHTADRSTWRLTLPVHVAETREQALEDIYAGWLRQRNEYWAGTHGMPMGRSEVGARKAFEATIEAGGIIAGGVEDCVAAIHKLRDITGGFGCLLNSVTDWAGPERTRKSFDLFARYVAPRFKGSTKGLQESQSWVASQAATFQERFNAARTKAMATSAESQN</sequence>
<dbReference type="eggNOG" id="COG2141">
    <property type="taxonomic scope" value="Bacteria"/>
</dbReference>
<dbReference type="GO" id="GO:0004497">
    <property type="term" value="F:monooxygenase activity"/>
    <property type="evidence" value="ECO:0007669"/>
    <property type="project" value="UniProtKB-KW"/>
</dbReference>